<feature type="coiled-coil region" evidence="1">
    <location>
        <begin position="8"/>
        <end position="54"/>
    </location>
</feature>
<sequence>MVDVTISLAKVEEAYEHEKQTKAKIEEAMQLLLLNDLQDTIDAADEEVDENRLLPAMNKIWPYFILCLKNKISVAVIRRCTNVMSEAVEIAGGDFFVRRFHSDGPIIWKLLMSSPFRRKPMQAKDENPLLLPYRSSSGSSEEPMAEISNQKIQAAVLDMIAKISLNKRSASALGTVLKKVSGLVVGVAYSSVTGLRDASIRALSGLAHIDSDLIWLLLADVYYSVNKKDVPSPPTLDLTGMSQLLPPPVSSKDYLYLQHGGGSFGFDVDPSSVEIVFKKMLCEVFT</sequence>
<reference evidence="2" key="1">
    <citation type="journal article" date="2017" name="Gigascience">
        <title>The genome draft of coconut (Cocos nucifera).</title>
        <authorList>
            <person name="Xiao Y."/>
            <person name="Xu P."/>
            <person name="Fan H."/>
            <person name="Baudouin L."/>
            <person name="Xia W."/>
            <person name="Bocs S."/>
            <person name="Xu J."/>
            <person name="Li Q."/>
            <person name="Guo A."/>
            <person name="Zhou L."/>
            <person name="Li J."/>
            <person name="Wu Y."/>
            <person name="Ma Z."/>
            <person name="Armero A."/>
            <person name="Issali A.E."/>
            <person name="Liu N."/>
            <person name="Peng M."/>
            <person name="Yang Y."/>
        </authorList>
    </citation>
    <scope>NUCLEOTIDE SEQUENCE</scope>
    <source>
        <tissue evidence="2">Spear leaf of Hainan Tall coconut</tissue>
    </source>
</reference>
<dbReference type="InterPro" id="IPR052587">
    <property type="entry name" value="TELO2-interacting_protein_1"/>
</dbReference>
<dbReference type="PANTHER" id="PTHR18460:SF3">
    <property type="entry name" value="TELO2-INTERACTING PROTEIN 1 HOMOLOG"/>
    <property type="match status" value="1"/>
</dbReference>
<dbReference type="EMBL" id="CM017881">
    <property type="protein sequence ID" value="KAG1362010.1"/>
    <property type="molecule type" value="Genomic_DNA"/>
</dbReference>
<evidence type="ECO:0000313" key="2">
    <source>
        <dbReference type="EMBL" id="KAG1362010.1"/>
    </source>
</evidence>
<dbReference type="GO" id="GO:0005737">
    <property type="term" value="C:cytoplasm"/>
    <property type="evidence" value="ECO:0007669"/>
    <property type="project" value="TreeGrafter"/>
</dbReference>
<comment type="caution">
    <text evidence="2">The sequence shown here is derived from an EMBL/GenBank/DDBJ whole genome shotgun (WGS) entry which is preliminary data.</text>
</comment>
<protein>
    <submittedName>
        <fullName evidence="2">Putative TELO2-interacting protein</fullName>
    </submittedName>
</protein>
<reference evidence="2" key="2">
    <citation type="submission" date="2019-07" db="EMBL/GenBank/DDBJ databases">
        <authorList>
            <person name="Yang Y."/>
            <person name="Bocs S."/>
            <person name="Baudouin L."/>
        </authorList>
    </citation>
    <scope>NUCLEOTIDE SEQUENCE</scope>
    <source>
        <tissue evidence="2">Spear leaf of Hainan Tall coconut</tissue>
    </source>
</reference>
<evidence type="ECO:0000256" key="1">
    <source>
        <dbReference type="SAM" id="Coils"/>
    </source>
</evidence>
<dbReference type="PANTHER" id="PTHR18460">
    <property type="entry name" value="TEL2 INTERACTING PROTEIN 1 TTI1 FAMILY MEMBER"/>
    <property type="match status" value="1"/>
</dbReference>
<dbReference type="OrthoDB" id="49511at2759"/>
<accession>A0A8K0IL11</accession>
<organism evidence="2 3">
    <name type="scientific">Cocos nucifera</name>
    <name type="common">Coconut palm</name>
    <dbReference type="NCBI Taxonomy" id="13894"/>
    <lineage>
        <taxon>Eukaryota</taxon>
        <taxon>Viridiplantae</taxon>
        <taxon>Streptophyta</taxon>
        <taxon>Embryophyta</taxon>
        <taxon>Tracheophyta</taxon>
        <taxon>Spermatophyta</taxon>
        <taxon>Magnoliopsida</taxon>
        <taxon>Liliopsida</taxon>
        <taxon>Arecaceae</taxon>
        <taxon>Arecoideae</taxon>
        <taxon>Cocoseae</taxon>
        <taxon>Attaleinae</taxon>
        <taxon>Cocos</taxon>
    </lineage>
</organism>
<proteinExistence type="predicted"/>
<name>A0A8K0IL11_COCNU</name>
<dbReference type="AlphaFoldDB" id="A0A8K0IL11"/>
<keyword evidence="3" id="KW-1185">Reference proteome</keyword>
<keyword evidence="1" id="KW-0175">Coiled coil</keyword>
<evidence type="ECO:0000313" key="3">
    <source>
        <dbReference type="Proteomes" id="UP000797356"/>
    </source>
</evidence>
<gene>
    <name evidence="2" type="ORF">COCNU_10G002290</name>
</gene>
<dbReference type="Proteomes" id="UP000797356">
    <property type="component" value="Chromosome 10"/>
</dbReference>